<evidence type="ECO:0000313" key="2">
    <source>
        <dbReference type="EMBL" id="EGV17092.1"/>
    </source>
</evidence>
<dbReference type="Proteomes" id="UP000005459">
    <property type="component" value="Unassembled WGS sequence"/>
</dbReference>
<dbReference type="RefSeq" id="WP_007194430.1">
    <property type="nucleotide sequence ID" value="NZ_AFWV01000012.1"/>
</dbReference>
<organism evidence="2 3">
    <name type="scientific">Thiocapsa marina 5811</name>
    <dbReference type="NCBI Taxonomy" id="768671"/>
    <lineage>
        <taxon>Bacteria</taxon>
        <taxon>Pseudomonadati</taxon>
        <taxon>Pseudomonadota</taxon>
        <taxon>Gammaproteobacteria</taxon>
        <taxon>Chromatiales</taxon>
        <taxon>Chromatiaceae</taxon>
        <taxon>Thiocapsa</taxon>
    </lineage>
</organism>
<dbReference type="AlphaFoldDB" id="F9UF55"/>
<gene>
    <name evidence="2" type="ORF">ThimaDRAFT_3558</name>
</gene>
<feature type="signal peptide" evidence="1">
    <location>
        <begin position="1"/>
        <end position="23"/>
    </location>
</feature>
<feature type="chain" id="PRO_5003388623" evidence="1">
    <location>
        <begin position="24"/>
        <end position="842"/>
    </location>
</feature>
<keyword evidence="1" id="KW-0732">Signal</keyword>
<sequence>MKRQLLICLAASSLCGLSTSSSAAGFATWNANSGGFSYSIVNLSGTTCYLTAYGATPNPDAPSESPAYSTGWNGASSEDNSYGFFNNGFSDKTSAYGSVVFYGSDSPMQKIYQVTGNADDPTSWTAKSPMNYPYSPEPLAIGQSLSVFEPTIQMGSQPNPAAAGDSWSICCGEFAACSGPNPHNTIVMANLASAGDSLGSGLLYDADDYFVSNALINPPAPGSCDPADTEGNACGMGFVSSEEKVFNLNQNSAEGNYQATGGLWWGVENPNTQASLSLVPAMFPVNLAAYTQAQEENNNGNTQYQSFIYGGHLTFAIGDPFVISSFAAKTLWYLATTATFSLNDNTFSEAGIGINQFSEAVNGGLFPPTSYAAAFTNGLMTSTAQAGYAVNQAIEAASQANEHESFWGKVFSALFNVTMTAIDIGTTVATGGASEAAQVGIQTAVTTATGGLQQPVDNAITNAFTSNTTPGQPTTQNAPLAYNSTFASSNLLGLMLADFYVQYQVNAFAGTTASNPYPLWSNAAMYTARPNAAGSCNTLSVSYNLFAQNVECWDATSETYVEQPTTATYTNVCGNVSNGSCGSVTDSQLNIWDAVMTGSTVGADANGMLQIQNPSTWSFQPPTLISDSSVFSITTNFNLNTGTLTLAEWISASPVPTTQPTILPWTGPFYFPQCSERPTYTPIVSYDPTTGILSTTDWVAGCAENPEVQTGTASASLNMASCAKGSAVQFTGYGMESGPPPVGPYTVSLDCVDPNPTVSTEVVLNYNQCVSDQNATGGVVAMNMGVEPALACVCMPSYLISGSTTEGLVTGYYSTGNKTEGSACFSTSASANGAIAAMMAGD</sequence>
<proteinExistence type="predicted"/>
<dbReference type="OrthoDB" id="5750306at2"/>
<dbReference type="EMBL" id="AFWV01000012">
    <property type="protein sequence ID" value="EGV17092.1"/>
    <property type="molecule type" value="Genomic_DNA"/>
</dbReference>
<accession>F9UF55</accession>
<name>F9UF55_9GAMM</name>
<reference evidence="2 3" key="1">
    <citation type="submission" date="2011-06" db="EMBL/GenBank/DDBJ databases">
        <title>The draft genome of Thiocapsa marina 5811.</title>
        <authorList>
            <consortium name="US DOE Joint Genome Institute (JGI-PGF)"/>
            <person name="Lucas S."/>
            <person name="Han J."/>
            <person name="Cheng J.-F."/>
            <person name="Goodwin L."/>
            <person name="Pitluck S."/>
            <person name="Peters L."/>
            <person name="Land M.L."/>
            <person name="Hauser L."/>
            <person name="Vogl K."/>
            <person name="Liu Z."/>
            <person name="Imhoff J."/>
            <person name="Thiel V."/>
            <person name="Frigaard N.-U."/>
            <person name="Bryant D."/>
            <person name="Woyke T.J."/>
        </authorList>
    </citation>
    <scope>NUCLEOTIDE SEQUENCE [LARGE SCALE GENOMIC DNA]</scope>
    <source>
        <strain evidence="2 3">5811</strain>
    </source>
</reference>
<evidence type="ECO:0000256" key="1">
    <source>
        <dbReference type="SAM" id="SignalP"/>
    </source>
</evidence>
<protein>
    <submittedName>
        <fullName evidence="2">Uncharacterized protein</fullName>
    </submittedName>
</protein>
<keyword evidence="3" id="KW-1185">Reference proteome</keyword>
<evidence type="ECO:0000313" key="3">
    <source>
        <dbReference type="Proteomes" id="UP000005459"/>
    </source>
</evidence>